<evidence type="ECO:0000313" key="3">
    <source>
        <dbReference type="Proteomes" id="UP001562354"/>
    </source>
</evidence>
<dbReference type="Proteomes" id="UP001562354">
    <property type="component" value="Unassembled WGS sequence"/>
</dbReference>
<comment type="caution">
    <text evidence="2">The sequence shown here is derived from an EMBL/GenBank/DDBJ whole genome shotgun (WGS) entry which is preliminary data.</text>
</comment>
<dbReference type="PANTHER" id="PTHR36578">
    <property type="entry name" value="CHROMOSOME 15, WHOLE GENOME SHOTGUN SEQUENCE"/>
    <property type="match status" value="1"/>
</dbReference>
<dbReference type="PANTHER" id="PTHR36578:SF1">
    <property type="entry name" value="APPLE DOMAIN-CONTAINING PROTEIN"/>
    <property type="match status" value="1"/>
</dbReference>
<dbReference type="RefSeq" id="XP_069199344.1">
    <property type="nucleotide sequence ID" value="XM_069346479.1"/>
</dbReference>
<reference evidence="2 3" key="1">
    <citation type="submission" date="2024-07" db="EMBL/GenBank/DDBJ databases">
        <title>Draft sequence of the Neodothiora populina.</title>
        <authorList>
            <person name="Drown D.D."/>
            <person name="Schuette U.S."/>
            <person name="Buechlein A.B."/>
            <person name="Rusch D.R."/>
            <person name="Winton L.W."/>
            <person name="Adams G.A."/>
        </authorList>
    </citation>
    <scope>NUCLEOTIDE SEQUENCE [LARGE SCALE GENOMIC DNA]</scope>
    <source>
        <strain evidence="2 3">CPC 39397</strain>
    </source>
</reference>
<sequence length="543" mass="57355">MRYSFALAAIAAVAQAQDGIVTPTITASTFSIETTIPDAPAEALDFESIAAIPEPTFTEILGLAAQDIEYATASAISEAAASITESPLTVYPAATDVAINAAGQADATSTDSTATPTAVGKRDLAKRTACAPQATFSDSYGVDVSSYQNFKADQKIASVAIAAPTPSGYYQNSKSLLGAQSAYGYLGYAQVKTYDVQTCADKCTKKAGCLGFNIYFERAPTLEPSIHGKCDDPTPFANIKCSFWGSFLEDKTATNYGQWQSKFQLAIAGSNSYTSRTLGGPIEGADKPLVLNDVTMNAPLRDCQGTWTYLGFKLYTSGAYDTQLCKAACDAQTTYNLANPPTNGEAAPICAAFGSYLLTKSNSTGVFPQGQMCTLYTAGWGVQYAVNKASYDDAPGGGKFTPSLSYFYNITAAQPMCPPSGSCSKPFSCSSGNFDIQQCTTDASQACLKNSNGRFGTWYGGDGHCGEICQKDGDCDSGHFCAFDTCCGGPTEGYCVQRGLCPDPISPSRLFRLKSRKAEVQAQVIKRDTCVNTIFARCPTSAT</sequence>
<name>A0ABR3PAB6_9PEZI</name>
<keyword evidence="1" id="KW-0732">Signal</keyword>
<feature type="signal peptide" evidence="1">
    <location>
        <begin position="1"/>
        <end position="16"/>
    </location>
</feature>
<protein>
    <submittedName>
        <fullName evidence="2">Uncharacterized protein</fullName>
    </submittedName>
</protein>
<evidence type="ECO:0000256" key="1">
    <source>
        <dbReference type="SAM" id="SignalP"/>
    </source>
</evidence>
<gene>
    <name evidence="2" type="ORF">AAFC00_006514</name>
</gene>
<dbReference type="GeneID" id="95980213"/>
<accession>A0ABR3PAB6</accession>
<feature type="chain" id="PRO_5047090187" evidence="1">
    <location>
        <begin position="17"/>
        <end position="543"/>
    </location>
</feature>
<dbReference type="EMBL" id="JBFMKM010000010">
    <property type="protein sequence ID" value="KAL1303069.1"/>
    <property type="molecule type" value="Genomic_DNA"/>
</dbReference>
<proteinExistence type="predicted"/>
<organism evidence="2 3">
    <name type="scientific">Neodothiora populina</name>
    <dbReference type="NCBI Taxonomy" id="2781224"/>
    <lineage>
        <taxon>Eukaryota</taxon>
        <taxon>Fungi</taxon>
        <taxon>Dikarya</taxon>
        <taxon>Ascomycota</taxon>
        <taxon>Pezizomycotina</taxon>
        <taxon>Dothideomycetes</taxon>
        <taxon>Dothideomycetidae</taxon>
        <taxon>Dothideales</taxon>
        <taxon>Dothioraceae</taxon>
        <taxon>Neodothiora</taxon>
    </lineage>
</organism>
<keyword evidence="3" id="KW-1185">Reference proteome</keyword>
<evidence type="ECO:0000313" key="2">
    <source>
        <dbReference type="EMBL" id="KAL1303069.1"/>
    </source>
</evidence>